<name>A0A9D1S5T9_9FIRM</name>
<sequence>MLYAYPMIIKPQDDGYYLAESPDLKGVVVGGDNLPELIQAASDGCAMWLTDAEDNAEAIPVPSEPGQIALQAGEYVSVVVADTDVYRRMNSNKTVKKTVSLPESLAYAADRAGLSLSKVLQDTLATRLGISP</sequence>
<dbReference type="InterPro" id="IPR031807">
    <property type="entry name" value="HicB-like"/>
</dbReference>
<reference evidence="2" key="1">
    <citation type="submission" date="2020-10" db="EMBL/GenBank/DDBJ databases">
        <authorList>
            <person name="Gilroy R."/>
        </authorList>
    </citation>
    <scope>NUCLEOTIDE SEQUENCE</scope>
    <source>
        <strain evidence="2">ChiSxjej2B14-8506</strain>
    </source>
</reference>
<dbReference type="EMBL" id="DVNK01000062">
    <property type="protein sequence ID" value="HIU47617.1"/>
    <property type="molecule type" value="Genomic_DNA"/>
</dbReference>
<accession>A0A9D1S5T9</accession>
<evidence type="ECO:0000313" key="3">
    <source>
        <dbReference type="Proteomes" id="UP000824123"/>
    </source>
</evidence>
<dbReference type="Gene3D" id="3.30.160.250">
    <property type="match status" value="1"/>
</dbReference>
<proteinExistence type="predicted"/>
<organism evidence="2 3">
    <name type="scientific">Candidatus Fimadaptatus faecigallinarum</name>
    <dbReference type="NCBI Taxonomy" id="2840814"/>
    <lineage>
        <taxon>Bacteria</taxon>
        <taxon>Bacillati</taxon>
        <taxon>Bacillota</taxon>
        <taxon>Clostridia</taxon>
        <taxon>Eubacteriales</taxon>
        <taxon>Candidatus Fimadaptatus</taxon>
    </lineage>
</organism>
<reference evidence="2" key="2">
    <citation type="journal article" date="2021" name="PeerJ">
        <title>Extensive microbial diversity within the chicken gut microbiome revealed by metagenomics and culture.</title>
        <authorList>
            <person name="Gilroy R."/>
            <person name="Ravi A."/>
            <person name="Getino M."/>
            <person name="Pursley I."/>
            <person name="Horton D.L."/>
            <person name="Alikhan N.F."/>
            <person name="Baker D."/>
            <person name="Gharbi K."/>
            <person name="Hall N."/>
            <person name="Watson M."/>
            <person name="Adriaenssens E.M."/>
            <person name="Foster-Nyarko E."/>
            <person name="Jarju S."/>
            <person name="Secka A."/>
            <person name="Antonio M."/>
            <person name="Oren A."/>
            <person name="Chaudhuri R.R."/>
            <person name="La Ragione R."/>
            <person name="Hildebrand F."/>
            <person name="Pallen M.J."/>
        </authorList>
    </citation>
    <scope>NUCLEOTIDE SEQUENCE</scope>
    <source>
        <strain evidence="2">ChiSxjej2B14-8506</strain>
    </source>
</reference>
<comment type="caution">
    <text evidence="2">The sequence shown here is derived from an EMBL/GenBank/DDBJ whole genome shotgun (WGS) entry which is preliminary data.</text>
</comment>
<dbReference type="Pfam" id="PF15919">
    <property type="entry name" value="HicB_lk_antitox"/>
    <property type="match status" value="1"/>
</dbReference>
<dbReference type="Proteomes" id="UP000824123">
    <property type="component" value="Unassembled WGS sequence"/>
</dbReference>
<dbReference type="AlphaFoldDB" id="A0A9D1S5T9"/>
<dbReference type="InterPro" id="IPR035069">
    <property type="entry name" value="TTHA1013/TTHA0281-like"/>
</dbReference>
<dbReference type="SUPFAM" id="SSF143100">
    <property type="entry name" value="TTHA1013/TTHA0281-like"/>
    <property type="match status" value="1"/>
</dbReference>
<evidence type="ECO:0000259" key="1">
    <source>
        <dbReference type="Pfam" id="PF15919"/>
    </source>
</evidence>
<protein>
    <submittedName>
        <fullName evidence="2">Type II toxin-antitoxin system HicB family antitoxin</fullName>
    </submittedName>
</protein>
<gene>
    <name evidence="2" type="ORF">IAC59_10245</name>
</gene>
<evidence type="ECO:0000313" key="2">
    <source>
        <dbReference type="EMBL" id="HIU47617.1"/>
    </source>
</evidence>
<feature type="domain" description="HicB-like antitoxin of toxin-antitoxin system" evidence="1">
    <location>
        <begin position="5"/>
        <end position="111"/>
    </location>
</feature>